<evidence type="ECO:0000313" key="4">
    <source>
        <dbReference type="Proteomes" id="UP000248311"/>
    </source>
</evidence>
<protein>
    <submittedName>
        <fullName evidence="3">Uncharacterized protein</fullName>
    </submittedName>
</protein>
<dbReference type="Proteomes" id="UP000248311">
    <property type="component" value="Unassembled WGS sequence"/>
</dbReference>
<name>A0A318T8P7_9RHOB</name>
<keyword evidence="4" id="KW-1185">Reference proteome</keyword>
<evidence type="ECO:0000256" key="1">
    <source>
        <dbReference type="SAM" id="MobiDB-lite"/>
    </source>
</evidence>
<accession>A0A318T8P7</accession>
<feature type="transmembrane region" description="Helical" evidence="2">
    <location>
        <begin position="39"/>
        <end position="59"/>
    </location>
</feature>
<dbReference type="EMBL" id="QJTE01000002">
    <property type="protein sequence ID" value="PYE84748.1"/>
    <property type="molecule type" value="Genomic_DNA"/>
</dbReference>
<proteinExistence type="predicted"/>
<keyword evidence="2" id="KW-0812">Transmembrane</keyword>
<gene>
    <name evidence="3" type="ORF">DFP88_102551</name>
</gene>
<feature type="transmembrane region" description="Helical" evidence="2">
    <location>
        <begin position="12"/>
        <end position="33"/>
    </location>
</feature>
<evidence type="ECO:0000313" key="3">
    <source>
        <dbReference type="EMBL" id="PYE84748.1"/>
    </source>
</evidence>
<reference evidence="3 4" key="1">
    <citation type="submission" date="2018-06" db="EMBL/GenBank/DDBJ databases">
        <title>Genomic Encyclopedia of Type Strains, Phase III (KMG-III): the genomes of soil and plant-associated and newly described type strains.</title>
        <authorList>
            <person name="Whitman W."/>
        </authorList>
    </citation>
    <scope>NUCLEOTIDE SEQUENCE [LARGE SCALE GENOMIC DNA]</scope>
    <source>
        <strain evidence="3 4">CECT 9025</strain>
    </source>
</reference>
<dbReference type="AlphaFoldDB" id="A0A318T8P7"/>
<sequence>MAEFLRPEARAALWRAREAIVALVVAALGGWWAAESFGAMRWLGLVVCAAGLVAAAAAVQRLRVPRGGTGPGVVTLDEGRIAYMGPLTGGSIDLASVEVLKLDRGATPPHWILEGQGARLEVPATALGAEVLPDGFAQLRGFRHGQMMAALNDAGRGMITVWDGRRAAPQVPRDGTPGDRRRLH</sequence>
<feature type="region of interest" description="Disordered" evidence="1">
    <location>
        <begin position="165"/>
        <end position="184"/>
    </location>
</feature>
<organism evidence="3 4">
    <name type="scientific">Pseudoroseicyclus aestuarii</name>
    <dbReference type="NCBI Taxonomy" id="1795041"/>
    <lineage>
        <taxon>Bacteria</taxon>
        <taxon>Pseudomonadati</taxon>
        <taxon>Pseudomonadota</taxon>
        <taxon>Alphaproteobacteria</taxon>
        <taxon>Rhodobacterales</taxon>
        <taxon>Paracoccaceae</taxon>
        <taxon>Pseudoroseicyclus</taxon>
    </lineage>
</organism>
<keyword evidence="2" id="KW-0472">Membrane</keyword>
<evidence type="ECO:0000256" key="2">
    <source>
        <dbReference type="SAM" id="Phobius"/>
    </source>
</evidence>
<dbReference type="RefSeq" id="WP_146227442.1">
    <property type="nucleotide sequence ID" value="NZ_QJTE01000002.1"/>
</dbReference>
<comment type="caution">
    <text evidence="3">The sequence shown here is derived from an EMBL/GenBank/DDBJ whole genome shotgun (WGS) entry which is preliminary data.</text>
</comment>
<keyword evidence="2" id="KW-1133">Transmembrane helix</keyword>
<dbReference type="OrthoDB" id="7851333at2"/>